<evidence type="ECO:0000256" key="1">
    <source>
        <dbReference type="SAM" id="MobiDB-lite"/>
    </source>
</evidence>
<gene>
    <name evidence="2" type="ORF">BPA30113_05189</name>
</gene>
<reference evidence="2 3" key="1">
    <citation type="submission" date="2019-09" db="EMBL/GenBank/DDBJ databases">
        <authorList>
            <person name="Depoorter E."/>
        </authorList>
    </citation>
    <scope>NUCLEOTIDE SEQUENCE [LARGE SCALE GENOMIC DNA]</scope>
    <source>
        <strain evidence="2">LMG 30113</strain>
    </source>
</reference>
<feature type="region of interest" description="Disordered" evidence="1">
    <location>
        <begin position="1"/>
        <end position="24"/>
    </location>
</feature>
<accession>A0A6P2PTG3</accession>
<dbReference type="EMBL" id="CABVQD010000022">
    <property type="protein sequence ID" value="VWC10279.1"/>
    <property type="molecule type" value="Genomic_DNA"/>
</dbReference>
<feature type="compositionally biased region" description="Basic and acidic residues" evidence="1">
    <location>
        <begin position="1"/>
        <end position="10"/>
    </location>
</feature>
<keyword evidence="3" id="KW-1185">Reference proteome</keyword>
<dbReference type="Proteomes" id="UP000494330">
    <property type="component" value="Unassembled WGS sequence"/>
</dbReference>
<sequence>MNHDHRDRDAGPAGRRIAGFDRTPGSRVRCSVRHRHTFALDRS</sequence>
<protein>
    <submittedName>
        <fullName evidence="2">Uncharacterized protein</fullName>
    </submittedName>
</protein>
<evidence type="ECO:0000313" key="3">
    <source>
        <dbReference type="Proteomes" id="UP000494330"/>
    </source>
</evidence>
<evidence type="ECO:0000313" key="2">
    <source>
        <dbReference type="EMBL" id="VWC10279.1"/>
    </source>
</evidence>
<proteinExistence type="predicted"/>
<dbReference type="RefSeq" id="WP_268810878.1">
    <property type="nucleotide sequence ID" value="NZ_CABVQD010000022.1"/>
</dbReference>
<name>A0A6P2PTG3_9BURK</name>
<dbReference type="AlphaFoldDB" id="A0A6P2PTG3"/>
<organism evidence="2 3">
    <name type="scientific">Burkholderia paludis</name>
    <dbReference type="NCBI Taxonomy" id="1506587"/>
    <lineage>
        <taxon>Bacteria</taxon>
        <taxon>Pseudomonadati</taxon>
        <taxon>Pseudomonadota</taxon>
        <taxon>Betaproteobacteria</taxon>
        <taxon>Burkholderiales</taxon>
        <taxon>Burkholderiaceae</taxon>
        <taxon>Burkholderia</taxon>
        <taxon>Burkholderia cepacia complex</taxon>
    </lineage>
</organism>